<evidence type="ECO:0000259" key="1">
    <source>
        <dbReference type="Pfam" id="PF11738"/>
    </source>
</evidence>
<accession>A0A934I5X1</accession>
<evidence type="ECO:0000313" key="3">
    <source>
        <dbReference type="Proteomes" id="UP000622687"/>
    </source>
</evidence>
<proteinExistence type="predicted"/>
<keyword evidence="3" id="KW-1185">Reference proteome</keyword>
<dbReference type="RefSeq" id="WP_211144884.1">
    <property type="nucleotide sequence ID" value="NZ_JAEEGB010000045.1"/>
</dbReference>
<evidence type="ECO:0000313" key="2">
    <source>
        <dbReference type="EMBL" id="MBI6875546.1"/>
    </source>
</evidence>
<protein>
    <submittedName>
        <fullName evidence="2">DUF3298 domain-containing protein</fullName>
    </submittedName>
</protein>
<dbReference type="Proteomes" id="UP000622687">
    <property type="component" value="Unassembled WGS sequence"/>
</dbReference>
<feature type="domain" description="DUF3298" evidence="1">
    <location>
        <begin position="17"/>
        <end position="91"/>
    </location>
</feature>
<dbReference type="AlphaFoldDB" id="A0A934I5X1"/>
<organism evidence="2 3">
    <name type="scientific">Clostridium aciditolerans</name>
    <dbReference type="NCBI Taxonomy" id="339861"/>
    <lineage>
        <taxon>Bacteria</taxon>
        <taxon>Bacillati</taxon>
        <taxon>Bacillota</taxon>
        <taxon>Clostridia</taxon>
        <taxon>Eubacteriales</taxon>
        <taxon>Clostridiaceae</taxon>
        <taxon>Clostridium</taxon>
    </lineage>
</organism>
<dbReference type="InterPro" id="IPR037126">
    <property type="entry name" value="PdaC/RsiV-like_sf"/>
</dbReference>
<gene>
    <name evidence="2" type="ORF">I6U51_23010</name>
</gene>
<reference evidence="2" key="1">
    <citation type="submission" date="2020-12" db="EMBL/GenBank/DDBJ databases">
        <title>Clostridium thailandense sp. nov., a novel acetogenic bacterium isolated from peat land soil in Thailand.</title>
        <authorList>
            <person name="Chaikitkaew S."/>
            <person name="Birkeland N.K."/>
        </authorList>
    </citation>
    <scope>NUCLEOTIDE SEQUENCE</scope>
    <source>
        <strain evidence="2">DSM 17425</strain>
    </source>
</reference>
<dbReference type="InterPro" id="IPR021729">
    <property type="entry name" value="DUF3298"/>
</dbReference>
<comment type="caution">
    <text evidence="2">The sequence shown here is derived from an EMBL/GenBank/DDBJ whole genome shotgun (WGS) entry which is preliminary data.</text>
</comment>
<name>A0A934I5X1_9CLOT</name>
<sequence>MKSITIDTKKGQIYNFEDLFHKNSNFENRINELLLTNIRDNNIPIIQEFTKINKSKNFYLTDTSLVIYFDIFKDSQYAGVYCAPQFTIPFKTITDIIDSKGPIGKLIKNSSTSD</sequence>
<dbReference type="EMBL" id="JAEEGB010000045">
    <property type="protein sequence ID" value="MBI6875546.1"/>
    <property type="molecule type" value="Genomic_DNA"/>
</dbReference>
<dbReference type="Pfam" id="PF11738">
    <property type="entry name" value="DUF3298"/>
    <property type="match status" value="1"/>
</dbReference>
<dbReference type="Gene3D" id="3.90.640.20">
    <property type="entry name" value="Heat-shock cognate protein, ATPase"/>
    <property type="match status" value="1"/>
</dbReference>